<evidence type="ECO:0000256" key="10">
    <source>
        <dbReference type="ARBA" id="ARBA00023136"/>
    </source>
</evidence>
<protein>
    <recommendedName>
        <fullName evidence="14">Protein kinase domain-containing protein</fullName>
    </recommendedName>
</protein>
<keyword evidence="4 12" id="KW-0812">Transmembrane</keyword>
<evidence type="ECO:0000256" key="5">
    <source>
        <dbReference type="ARBA" id="ARBA00022729"/>
    </source>
</evidence>
<dbReference type="GO" id="GO:0016020">
    <property type="term" value="C:membrane"/>
    <property type="evidence" value="ECO:0007669"/>
    <property type="project" value="UniProtKB-SubCell"/>
</dbReference>
<evidence type="ECO:0000256" key="11">
    <source>
        <dbReference type="SAM" id="MobiDB-lite"/>
    </source>
</evidence>
<evidence type="ECO:0000256" key="13">
    <source>
        <dbReference type="SAM" id="SignalP"/>
    </source>
</evidence>
<dbReference type="Gene3D" id="3.30.200.20">
    <property type="entry name" value="Phosphorylase Kinase, domain 1"/>
    <property type="match status" value="1"/>
</dbReference>
<keyword evidence="5 13" id="KW-0732">Signal</keyword>
<keyword evidence="6" id="KW-0677">Repeat</keyword>
<feature type="transmembrane region" description="Helical" evidence="12">
    <location>
        <begin position="251"/>
        <end position="274"/>
    </location>
</feature>
<feature type="domain" description="Protein kinase" evidence="14">
    <location>
        <begin position="338"/>
        <end position="613"/>
    </location>
</feature>
<dbReference type="PANTHER" id="PTHR48010">
    <property type="entry name" value="OS05G0588300 PROTEIN"/>
    <property type="match status" value="1"/>
</dbReference>
<evidence type="ECO:0000256" key="7">
    <source>
        <dbReference type="ARBA" id="ARBA00022741"/>
    </source>
</evidence>
<sequence>MELLSLFLIFLFSYSTAGEPTSDRAVLLSFISRVPHSPRKQWNSTSSACDWVGVTCDANRSAVVALRLPASGLVGTLPPDTLGRLSSLRILSLHANRLSGALPEDLSNLIHLERLYLQNNLFSGGFPQVILHITGLSQLDLSQNNFSGEIPSAVNNLTQLTVLFLQQNYFSGSIPLINIPGLSYLNVSHNALNGSIPAPIQRFPASSFAGNLGLCGAPLKMCTPSIASPPSTQIRSLDRTNNSTKFSTTKIVAIAVAAAVVGLLALMLLVIWWYKKQRSKVGPKHLKSVAVDPEGKSDEIGTTPSSKEDSGARKISRNRLVFVGGGGGYKFQLEDLLRASAEVMGKGTVGNTYKAVLEDGTTVVVKRLREVAVSKREFEEIVEKLGMVHHGNLLPVRAYYYSKNEKLLISDYIAGRSFSSSLHDPQREGSARGSLDWSRTLRVAMAVARGVSHLHGSAGIVHGNIKSSNVLLRHNPDDSAISNYGLSVLFKPGSSQASQAGSGYRAPELSETLRPTLKSDVYSFGVLLLELLTGKQPNRGSAEEAEGTDLPRWVQSVAREEWTSEVVDAKVVQENGEHETEMVQLLHLAMACVATEPGERPDMVDVVGMMDELARKRGGKLEGGDGIRDSFEPAVAGHVG</sequence>
<comment type="caution">
    <text evidence="15">The sequence shown here is derived from an EMBL/GenBank/DDBJ whole genome shotgun (WGS) entry which is preliminary data.</text>
</comment>
<evidence type="ECO:0000256" key="12">
    <source>
        <dbReference type="SAM" id="Phobius"/>
    </source>
</evidence>
<dbReference type="InterPro" id="IPR011009">
    <property type="entry name" value="Kinase-like_dom_sf"/>
</dbReference>
<dbReference type="OrthoDB" id="1717591at2759"/>
<dbReference type="FunFam" id="3.30.200.20:FF:000307">
    <property type="entry name" value="pollen receptor-like kinase 1"/>
    <property type="match status" value="1"/>
</dbReference>
<dbReference type="InterPro" id="IPR000719">
    <property type="entry name" value="Prot_kinase_dom"/>
</dbReference>
<feature type="region of interest" description="Disordered" evidence="11">
    <location>
        <begin position="620"/>
        <end position="640"/>
    </location>
</feature>
<keyword evidence="16" id="KW-1185">Reference proteome</keyword>
<feature type="chain" id="PRO_5032470114" description="Protein kinase domain-containing protein" evidence="13">
    <location>
        <begin position="19"/>
        <end position="640"/>
    </location>
</feature>
<dbReference type="Pfam" id="PF07714">
    <property type="entry name" value="PK_Tyr_Ser-Thr"/>
    <property type="match status" value="1"/>
</dbReference>
<feature type="compositionally biased region" description="Basic and acidic residues" evidence="11">
    <location>
        <begin position="620"/>
        <end position="631"/>
    </location>
</feature>
<gene>
    <name evidence="15" type="ORF">HPP92_024608</name>
</gene>
<evidence type="ECO:0000256" key="6">
    <source>
        <dbReference type="ARBA" id="ARBA00022737"/>
    </source>
</evidence>
<organism evidence="15 16">
    <name type="scientific">Vanilla planifolia</name>
    <name type="common">Vanilla</name>
    <dbReference type="NCBI Taxonomy" id="51239"/>
    <lineage>
        <taxon>Eukaryota</taxon>
        <taxon>Viridiplantae</taxon>
        <taxon>Streptophyta</taxon>
        <taxon>Embryophyta</taxon>
        <taxon>Tracheophyta</taxon>
        <taxon>Spermatophyta</taxon>
        <taxon>Magnoliopsida</taxon>
        <taxon>Liliopsida</taxon>
        <taxon>Asparagales</taxon>
        <taxon>Orchidaceae</taxon>
        <taxon>Vanilloideae</taxon>
        <taxon>Vanilleae</taxon>
        <taxon>Vanilla</taxon>
    </lineage>
</organism>
<evidence type="ECO:0000259" key="14">
    <source>
        <dbReference type="PROSITE" id="PS50011"/>
    </source>
</evidence>
<dbReference type="Gene3D" id="3.80.10.10">
    <property type="entry name" value="Ribonuclease Inhibitor"/>
    <property type="match status" value="2"/>
</dbReference>
<dbReference type="InterPro" id="IPR032675">
    <property type="entry name" value="LRR_dom_sf"/>
</dbReference>
<evidence type="ECO:0000313" key="15">
    <source>
        <dbReference type="EMBL" id="KAG0455316.1"/>
    </source>
</evidence>
<evidence type="ECO:0000256" key="8">
    <source>
        <dbReference type="ARBA" id="ARBA00022840"/>
    </source>
</evidence>
<dbReference type="InterPro" id="IPR013210">
    <property type="entry name" value="LRR_N_plant-typ"/>
</dbReference>
<dbReference type="InterPro" id="IPR050994">
    <property type="entry name" value="At_inactive_RLKs"/>
</dbReference>
<keyword evidence="10 12" id="KW-0472">Membrane</keyword>
<keyword evidence="2" id="KW-0597">Phosphoprotein</keyword>
<evidence type="ECO:0000256" key="4">
    <source>
        <dbReference type="ARBA" id="ARBA00022692"/>
    </source>
</evidence>
<evidence type="ECO:0000256" key="2">
    <source>
        <dbReference type="ARBA" id="ARBA00022553"/>
    </source>
</evidence>
<evidence type="ECO:0000256" key="1">
    <source>
        <dbReference type="ARBA" id="ARBA00004370"/>
    </source>
</evidence>
<dbReference type="Pfam" id="PF08263">
    <property type="entry name" value="LRRNT_2"/>
    <property type="match status" value="1"/>
</dbReference>
<proteinExistence type="predicted"/>
<keyword evidence="7" id="KW-0547">Nucleotide-binding</keyword>
<reference evidence="15 16" key="1">
    <citation type="journal article" date="2020" name="Nat. Food">
        <title>A phased Vanilla planifolia genome enables genetic improvement of flavour and production.</title>
        <authorList>
            <person name="Hasing T."/>
            <person name="Tang H."/>
            <person name="Brym M."/>
            <person name="Khazi F."/>
            <person name="Huang T."/>
            <person name="Chambers A.H."/>
        </authorList>
    </citation>
    <scope>NUCLEOTIDE SEQUENCE [LARGE SCALE GENOMIC DNA]</scope>
    <source>
        <tissue evidence="15">Leaf</tissue>
    </source>
</reference>
<comment type="subcellular location">
    <subcellularLocation>
        <location evidence="1">Membrane</location>
    </subcellularLocation>
</comment>
<dbReference type="Gene3D" id="1.10.510.10">
    <property type="entry name" value="Transferase(Phosphotransferase) domain 1"/>
    <property type="match status" value="1"/>
</dbReference>
<dbReference type="InterPro" id="IPR001611">
    <property type="entry name" value="Leu-rich_rpt"/>
</dbReference>
<evidence type="ECO:0000256" key="9">
    <source>
        <dbReference type="ARBA" id="ARBA00022989"/>
    </source>
</evidence>
<evidence type="ECO:0000313" key="16">
    <source>
        <dbReference type="Proteomes" id="UP000636800"/>
    </source>
</evidence>
<dbReference type="EMBL" id="JADCNL010000013">
    <property type="protein sequence ID" value="KAG0455316.1"/>
    <property type="molecule type" value="Genomic_DNA"/>
</dbReference>
<dbReference type="AlphaFoldDB" id="A0A835PJY8"/>
<keyword evidence="3" id="KW-0433">Leucine-rich repeat</keyword>
<dbReference type="SUPFAM" id="SSF56112">
    <property type="entry name" value="Protein kinase-like (PK-like)"/>
    <property type="match status" value="1"/>
</dbReference>
<accession>A0A835PJY8</accession>
<dbReference type="SUPFAM" id="SSF52058">
    <property type="entry name" value="L domain-like"/>
    <property type="match status" value="1"/>
</dbReference>
<dbReference type="GO" id="GO:0005524">
    <property type="term" value="F:ATP binding"/>
    <property type="evidence" value="ECO:0007669"/>
    <property type="project" value="UniProtKB-KW"/>
</dbReference>
<feature type="region of interest" description="Disordered" evidence="11">
    <location>
        <begin position="292"/>
        <end position="312"/>
    </location>
</feature>
<dbReference type="PANTHER" id="PTHR48010:SF55">
    <property type="entry name" value="OS01G0607900 PROTEIN"/>
    <property type="match status" value="1"/>
</dbReference>
<dbReference type="GO" id="GO:0004672">
    <property type="term" value="F:protein kinase activity"/>
    <property type="evidence" value="ECO:0007669"/>
    <property type="project" value="InterPro"/>
</dbReference>
<dbReference type="FunFam" id="3.80.10.10:FF:000234">
    <property type="entry name" value="Probable inactive receptor kinase RLK902"/>
    <property type="match status" value="1"/>
</dbReference>
<dbReference type="InterPro" id="IPR001245">
    <property type="entry name" value="Ser-Thr/Tyr_kinase_cat_dom"/>
</dbReference>
<name>A0A835PJY8_VANPL</name>
<dbReference type="Proteomes" id="UP000636800">
    <property type="component" value="Chromosome 13"/>
</dbReference>
<keyword evidence="8" id="KW-0067">ATP-binding</keyword>
<dbReference type="Pfam" id="PF00560">
    <property type="entry name" value="LRR_1"/>
    <property type="match status" value="3"/>
</dbReference>
<keyword evidence="9 12" id="KW-1133">Transmembrane helix</keyword>
<dbReference type="PROSITE" id="PS50011">
    <property type="entry name" value="PROTEIN_KINASE_DOM"/>
    <property type="match status" value="1"/>
</dbReference>
<feature type="signal peptide" evidence="13">
    <location>
        <begin position="1"/>
        <end position="18"/>
    </location>
</feature>
<evidence type="ECO:0000256" key="3">
    <source>
        <dbReference type="ARBA" id="ARBA00022614"/>
    </source>
</evidence>